<dbReference type="RefSeq" id="XP_067822291.1">
    <property type="nucleotide sequence ID" value="XM_067962181.1"/>
</dbReference>
<comment type="caution">
    <text evidence="3">The sequence shown here is derived from an EMBL/GenBank/DDBJ whole genome shotgun (WGS) entry which is preliminary data.</text>
</comment>
<feature type="compositionally biased region" description="Basic residues" evidence="2">
    <location>
        <begin position="309"/>
        <end position="321"/>
    </location>
</feature>
<dbReference type="KEGG" id="blac:94347852"/>
<feature type="coiled-coil region" evidence="1">
    <location>
        <begin position="239"/>
        <end position="266"/>
    </location>
</feature>
<keyword evidence="1" id="KW-0175">Coiled coil</keyword>
<feature type="region of interest" description="Disordered" evidence="2">
    <location>
        <begin position="302"/>
        <end position="345"/>
    </location>
</feature>
<dbReference type="Proteomes" id="UP000294530">
    <property type="component" value="Unassembled WGS sequence"/>
</dbReference>
<evidence type="ECO:0000256" key="1">
    <source>
        <dbReference type="SAM" id="Coils"/>
    </source>
</evidence>
<sequence length="345" mass="38660">MTLPTDEVPPPSSSSSTALVPISNEVHDATLACASQSDLKLQLLQTFAAYVSQKLVDSYVTVKYASRVTRYIANTTELLAARSGLMTFGRILLNQYTKHGRSLVQQVDDRMGKFVIDGVVRVLMLAKQQPAPHPKQRGILALETEPLNSKRDGNLREATKLSFAERFQALLLGEVPRMEQIVVNARRQAEADARAKAVEEARLALPPVVMELKEFVPIDEVARLKEESKAEVLEAGKATASLCAEISDLKREKQQLEQRLSDVYNFQETDRGQRFKQMEEELACVKLDRFQKAEDLRKLELIMEASQRDHKKKGKSRRGKKQSNTSTSAMPSPSVEKSSEKAHVR</sequence>
<evidence type="ECO:0000256" key="2">
    <source>
        <dbReference type="SAM" id="MobiDB-lite"/>
    </source>
</evidence>
<keyword evidence="4" id="KW-1185">Reference proteome</keyword>
<accession>A0A976NZ19</accession>
<evidence type="ECO:0000313" key="3">
    <source>
        <dbReference type="EMBL" id="TDH72792.1"/>
    </source>
</evidence>
<dbReference type="GeneID" id="94347852"/>
<gene>
    <name evidence="3" type="ORF">CCR75_004091</name>
</gene>
<protein>
    <submittedName>
        <fullName evidence="3">Uncharacterized protein</fullName>
    </submittedName>
</protein>
<organism evidence="3 4">
    <name type="scientific">Bremia lactucae</name>
    <name type="common">Lettuce downy mildew</name>
    <dbReference type="NCBI Taxonomy" id="4779"/>
    <lineage>
        <taxon>Eukaryota</taxon>
        <taxon>Sar</taxon>
        <taxon>Stramenopiles</taxon>
        <taxon>Oomycota</taxon>
        <taxon>Peronosporomycetes</taxon>
        <taxon>Peronosporales</taxon>
        <taxon>Peronosporaceae</taxon>
        <taxon>Bremia</taxon>
    </lineage>
</organism>
<dbReference type="AlphaFoldDB" id="A0A976NZ19"/>
<proteinExistence type="predicted"/>
<reference evidence="3 4" key="1">
    <citation type="journal article" date="2021" name="Genome Biol.">
        <title>AFLAP: assembly-free linkage analysis pipeline using k-mers from genome sequencing data.</title>
        <authorList>
            <person name="Fletcher K."/>
            <person name="Zhang L."/>
            <person name="Gil J."/>
            <person name="Han R."/>
            <person name="Cavanaugh K."/>
            <person name="Michelmore R."/>
        </authorList>
    </citation>
    <scope>NUCLEOTIDE SEQUENCE [LARGE SCALE GENOMIC DNA]</scope>
    <source>
        <strain evidence="3 4">SF5</strain>
    </source>
</reference>
<feature type="compositionally biased region" description="Polar residues" evidence="2">
    <location>
        <begin position="322"/>
        <end position="331"/>
    </location>
</feature>
<dbReference type="OrthoDB" id="165492at2759"/>
<evidence type="ECO:0000313" key="4">
    <source>
        <dbReference type="Proteomes" id="UP000294530"/>
    </source>
</evidence>
<name>A0A976NZ19_BRELC</name>
<dbReference type="EMBL" id="SHOA02000017">
    <property type="protein sequence ID" value="TDH72792.1"/>
    <property type="molecule type" value="Genomic_DNA"/>
</dbReference>